<proteinExistence type="predicted"/>
<sequence length="75" mass="8823">LQEIERNSLQGNSKMVIFCTRQIHFINGKKCRLCQKFFIKQYSFKGCSELSLTRELKPRNINLKKVQETKQNTSA</sequence>
<evidence type="ECO:0000313" key="1">
    <source>
        <dbReference type="Ensembl" id="ENSPCLP00000023135.1"/>
    </source>
</evidence>
<dbReference type="Ensembl" id="ENSPCLT00000032180.1">
    <property type="protein sequence ID" value="ENSPCLP00000023135.1"/>
    <property type="gene ID" value="ENSPCLG00000020461.1"/>
</dbReference>
<name>A0A669QTY9_PHACC</name>
<dbReference type="AlphaFoldDB" id="A0A669QTY9"/>
<organism evidence="1 2">
    <name type="scientific">Phasianus colchicus</name>
    <name type="common">Common pheasant</name>
    <dbReference type="NCBI Taxonomy" id="9054"/>
    <lineage>
        <taxon>Eukaryota</taxon>
        <taxon>Metazoa</taxon>
        <taxon>Chordata</taxon>
        <taxon>Craniata</taxon>
        <taxon>Vertebrata</taxon>
        <taxon>Euteleostomi</taxon>
        <taxon>Archelosauria</taxon>
        <taxon>Archosauria</taxon>
        <taxon>Dinosauria</taxon>
        <taxon>Saurischia</taxon>
        <taxon>Theropoda</taxon>
        <taxon>Coelurosauria</taxon>
        <taxon>Aves</taxon>
        <taxon>Neognathae</taxon>
        <taxon>Galloanserae</taxon>
        <taxon>Galliformes</taxon>
        <taxon>Phasianidae</taxon>
        <taxon>Phasianinae</taxon>
        <taxon>Phasianus</taxon>
    </lineage>
</organism>
<accession>A0A669QTY9</accession>
<keyword evidence="2" id="KW-1185">Reference proteome</keyword>
<dbReference type="Proteomes" id="UP000472261">
    <property type="component" value="Unplaced"/>
</dbReference>
<evidence type="ECO:0000313" key="2">
    <source>
        <dbReference type="Proteomes" id="UP000472261"/>
    </source>
</evidence>
<reference evidence="1" key="2">
    <citation type="submission" date="2025-09" db="UniProtKB">
        <authorList>
            <consortium name="Ensembl"/>
        </authorList>
    </citation>
    <scope>IDENTIFICATION</scope>
</reference>
<reference evidence="1" key="1">
    <citation type="submission" date="2025-08" db="UniProtKB">
        <authorList>
            <consortium name="Ensembl"/>
        </authorList>
    </citation>
    <scope>IDENTIFICATION</scope>
</reference>
<protein>
    <submittedName>
        <fullName evidence="1">Uncharacterized protein</fullName>
    </submittedName>
</protein>